<organism evidence="1 2">
    <name type="scientific">Gossypium arboreum</name>
    <name type="common">Tree cotton</name>
    <name type="synonym">Gossypium nanking</name>
    <dbReference type="NCBI Taxonomy" id="29729"/>
    <lineage>
        <taxon>Eukaryota</taxon>
        <taxon>Viridiplantae</taxon>
        <taxon>Streptophyta</taxon>
        <taxon>Embryophyta</taxon>
        <taxon>Tracheophyta</taxon>
        <taxon>Spermatophyta</taxon>
        <taxon>Magnoliopsida</taxon>
        <taxon>eudicotyledons</taxon>
        <taxon>Gunneridae</taxon>
        <taxon>Pentapetalae</taxon>
        <taxon>rosids</taxon>
        <taxon>malvids</taxon>
        <taxon>Malvales</taxon>
        <taxon>Malvaceae</taxon>
        <taxon>Malvoideae</taxon>
        <taxon>Gossypium</taxon>
    </lineage>
</organism>
<protein>
    <submittedName>
        <fullName evidence="1">Uncharacterized protein</fullName>
    </submittedName>
</protein>
<evidence type="ECO:0000313" key="2">
    <source>
        <dbReference type="Proteomes" id="UP001358586"/>
    </source>
</evidence>
<proteinExistence type="predicted"/>
<accession>A0ABR0NG95</accession>
<sequence length="75" mass="8582">MGLGEGLQGFSKPIFVPTQNDARWLGYKPTREDVKRMCKERRAKRLARMAGKKVVEPPLICPPLSETFYSMGFKH</sequence>
<gene>
    <name evidence="1" type="ORF">PVK06_035227</name>
</gene>
<keyword evidence="2" id="KW-1185">Reference proteome</keyword>
<comment type="caution">
    <text evidence="1">The sequence shown here is derived from an EMBL/GenBank/DDBJ whole genome shotgun (WGS) entry which is preliminary data.</text>
</comment>
<dbReference type="EMBL" id="JARKNE010000010">
    <property type="protein sequence ID" value="KAK5794036.1"/>
    <property type="molecule type" value="Genomic_DNA"/>
</dbReference>
<evidence type="ECO:0000313" key="1">
    <source>
        <dbReference type="EMBL" id="KAK5794036.1"/>
    </source>
</evidence>
<reference evidence="1 2" key="1">
    <citation type="submission" date="2023-03" db="EMBL/GenBank/DDBJ databases">
        <title>WGS of Gossypium arboreum.</title>
        <authorList>
            <person name="Yu D."/>
        </authorList>
    </citation>
    <scope>NUCLEOTIDE SEQUENCE [LARGE SCALE GENOMIC DNA]</scope>
    <source>
        <tissue evidence="1">Leaf</tissue>
    </source>
</reference>
<name>A0ABR0NG95_GOSAR</name>
<dbReference type="Proteomes" id="UP001358586">
    <property type="component" value="Chromosome 10"/>
</dbReference>